<evidence type="ECO:0000256" key="2">
    <source>
        <dbReference type="ARBA" id="ARBA00008467"/>
    </source>
</evidence>
<keyword evidence="9" id="KW-0472">Membrane</keyword>
<dbReference type="InterPro" id="IPR014031">
    <property type="entry name" value="Ketoacyl_synth_C"/>
</dbReference>
<evidence type="ECO:0000259" key="14">
    <source>
        <dbReference type="PROSITE" id="PS52004"/>
    </source>
</evidence>
<keyword evidence="6 13" id="KW-0808">Transferase</keyword>
<keyword evidence="8" id="KW-1133">Transmembrane helix</keyword>
<evidence type="ECO:0000313" key="15">
    <source>
        <dbReference type="EMBL" id="MFC2967641.1"/>
    </source>
</evidence>
<evidence type="ECO:0000313" key="16">
    <source>
        <dbReference type="Proteomes" id="UP001595443"/>
    </source>
</evidence>
<keyword evidence="7" id="KW-0812">Transmembrane</keyword>
<dbReference type="CDD" id="cd00834">
    <property type="entry name" value="KAS_I_II"/>
    <property type="match status" value="1"/>
</dbReference>
<dbReference type="EMBL" id="JBHRSK010000004">
    <property type="protein sequence ID" value="MFC2967641.1"/>
    <property type="molecule type" value="Genomic_DNA"/>
</dbReference>
<name>A0ABV7AF15_9RHOB</name>
<dbReference type="NCBIfam" id="NF005589">
    <property type="entry name" value="PRK07314.1"/>
    <property type="match status" value="1"/>
</dbReference>
<dbReference type="Pfam" id="PF00109">
    <property type="entry name" value="ketoacyl-synt"/>
    <property type="match status" value="1"/>
</dbReference>
<sequence>MNRVVITGAGTINALAHDVPGTLEAFREGRCGITELDIRDVERLSIRIGGQVHDWDAESHFNRQQIVLYDRFTQFTLLAARQAVAQSGLNFDGRLGYEAGVVLGTAGGGVNTWDDNYRAVYEEGKNRVHPFVVPKLMNNAAASHVSMAHNLKGPSFTVATACASSNHAMGQAFHMIRSGMTKAMLTGGSESMLCFGGIKAWEGLRVMSRDACRPFSANRNGMVQGEGAAIFVFEEYEHARARGAEILAEVVGFAMTSDAADIVMPSMQGAARAISGALRDARIAGEEVGYINAHGTGTAANDKTECAAVADVFGHHADALMISSTKSMHGHLIGGTGAVELLACIMALRDGVIAPTIGYQEPDPECALDVVPNEAREARVEVVLSNAFAFGGLNAVLALRRV</sequence>
<dbReference type="InterPro" id="IPR020841">
    <property type="entry name" value="PKS_Beta-ketoAc_synthase_dom"/>
</dbReference>
<evidence type="ECO:0000256" key="12">
    <source>
        <dbReference type="ARBA" id="ARBA00041756"/>
    </source>
</evidence>
<dbReference type="SMART" id="SM00825">
    <property type="entry name" value="PKS_KS"/>
    <property type="match status" value="1"/>
</dbReference>
<gene>
    <name evidence="15" type="ORF">ACFOES_06010</name>
</gene>
<evidence type="ECO:0000256" key="4">
    <source>
        <dbReference type="ARBA" id="ARBA00022475"/>
    </source>
</evidence>
<protein>
    <recommendedName>
        <fullName evidence="11">Nodulation protein E</fullName>
    </recommendedName>
    <alternativeName>
        <fullName evidence="12">Host-specificity of nodulation protein B</fullName>
    </alternativeName>
</protein>
<dbReference type="InterPro" id="IPR014030">
    <property type="entry name" value="Ketoacyl_synth_N"/>
</dbReference>
<keyword evidence="4" id="KW-1003">Cell membrane</keyword>
<dbReference type="SUPFAM" id="SSF53901">
    <property type="entry name" value="Thiolase-like"/>
    <property type="match status" value="2"/>
</dbReference>
<evidence type="ECO:0000256" key="1">
    <source>
        <dbReference type="ARBA" id="ARBA00004533"/>
    </source>
</evidence>
<dbReference type="InterPro" id="IPR018201">
    <property type="entry name" value="Ketoacyl_synth_AS"/>
</dbReference>
<dbReference type="PANTHER" id="PTHR11712">
    <property type="entry name" value="POLYKETIDE SYNTHASE-RELATED"/>
    <property type="match status" value="1"/>
</dbReference>
<dbReference type="RefSeq" id="WP_377832292.1">
    <property type="nucleotide sequence ID" value="NZ_JBHRSK010000004.1"/>
</dbReference>
<evidence type="ECO:0000256" key="3">
    <source>
        <dbReference type="ARBA" id="ARBA00022458"/>
    </source>
</evidence>
<dbReference type="InterPro" id="IPR016039">
    <property type="entry name" value="Thiolase-like"/>
</dbReference>
<comment type="function">
    <text evidence="10">Proposed to synthesize NOD factor fatty acyl chain. Involved in the synthesis of a highly unsaturated fatty acid moiety, which forms part of a lipo-oligosaccharide that is responsible for host specificity.</text>
</comment>
<evidence type="ECO:0000256" key="8">
    <source>
        <dbReference type="ARBA" id="ARBA00022989"/>
    </source>
</evidence>
<keyword evidence="16" id="KW-1185">Reference proteome</keyword>
<dbReference type="PANTHER" id="PTHR11712:SF352">
    <property type="entry name" value="3-OXOACYL-[ACYL-CARRIER-PROTEIN] SYNTHASE"/>
    <property type="match status" value="1"/>
</dbReference>
<evidence type="ECO:0000256" key="9">
    <source>
        <dbReference type="ARBA" id="ARBA00023136"/>
    </source>
</evidence>
<evidence type="ECO:0000256" key="6">
    <source>
        <dbReference type="ARBA" id="ARBA00022679"/>
    </source>
</evidence>
<evidence type="ECO:0000256" key="13">
    <source>
        <dbReference type="RuleBase" id="RU003694"/>
    </source>
</evidence>
<dbReference type="PROSITE" id="PS52004">
    <property type="entry name" value="KS3_2"/>
    <property type="match status" value="1"/>
</dbReference>
<organism evidence="15 16">
    <name type="scientific">Acidimangrovimonas pyrenivorans</name>
    <dbReference type="NCBI Taxonomy" id="2030798"/>
    <lineage>
        <taxon>Bacteria</taxon>
        <taxon>Pseudomonadati</taxon>
        <taxon>Pseudomonadota</taxon>
        <taxon>Alphaproteobacteria</taxon>
        <taxon>Rhodobacterales</taxon>
        <taxon>Paracoccaceae</taxon>
        <taxon>Acidimangrovimonas</taxon>
    </lineage>
</organism>
<comment type="similarity">
    <text evidence="2 13">Belongs to the thiolase-like superfamily. Beta-ketoacyl-ACP synthases family.</text>
</comment>
<dbReference type="Gene3D" id="3.40.47.10">
    <property type="match status" value="2"/>
</dbReference>
<feature type="domain" description="Ketosynthase family 3 (KS3)" evidence="14">
    <location>
        <begin position="1"/>
        <end position="401"/>
    </location>
</feature>
<proteinExistence type="inferred from homology"/>
<dbReference type="Proteomes" id="UP001595443">
    <property type="component" value="Unassembled WGS sequence"/>
</dbReference>
<accession>A0ABV7AF15</accession>
<evidence type="ECO:0000256" key="10">
    <source>
        <dbReference type="ARBA" id="ARBA00037576"/>
    </source>
</evidence>
<dbReference type="Pfam" id="PF02801">
    <property type="entry name" value="Ketoacyl-synt_C"/>
    <property type="match status" value="1"/>
</dbReference>
<keyword evidence="3" id="KW-0536">Nodulation</keyword>
<evidence type="ECO:0000256" key="11">
    <source>
        <dbReference type="ARBA" id="ARBA00039445"/>
    </source>
</evidence>
<dbReference type="InterPro" id="IPR000794">
    <property type="entry name" value="Beta-ketoacyl_synthase"/>
</dbReference>
<comment type="subcellular location">
    <subcellularLocation>
        <location evidence="1">Cell inner membrane</location>
    </subcellularLocation>
</comment>
<keyword evidence="5" id="KW-0997">Cell inner membrane</keyword>
<comment type="caution">
    <text evidence="15">The sequence shown here is derived from an EMBL/GenBank/DDBJ whole genome shotgun (WGS) entry which is preliminary data.</text>
</comment>
<dbReference type="PROSITE" id="PS00606">
    <property type="entry name" value="KS3_1"/>
    <property type="match status" value="1"/>
</dbReference>
<evidence type="ECO:0000256" key="5">
    <source>
        <dbReference type="ARBA" id="ARBA00022519"/>
    </source>
</evidence>
<reference evidence="16" key="1">
    <citation type="journal article" date="2019" name="Int. J. Syst. Evol. Microbiol.">
        <title>The Global Catalogue of Microorganisms (GCM) 10K type strain sequencing project: providing services to taxonomists for standard genome sequencing and annotation.</title>
        <authorList>
            <consortium name="The Broad Institute Genomics Platform"/>
            <consortium name="The Broad Institute Genome Sequencing Center for Infectious Disease"/>
            <person name="Wu L."/>
            <person name="Ma J."/>
        </authorList>
    </citation>
    <scope>NUCLEOTIDE SEQUENCE [LARGE SCALE GENOMIC DNA]</scope>
    <source>
        <strain evidence="16">KCTC 62192</strain>
    </source>
</reference>
<evidence type="ECO:0000256" key="7">
    <source>
        <dbReference type="ARBA" id="ARBA00022692"/>
    </source>
</evidence>